<comment type="caution">
    <text evidence="3">The sequence shown here is derived from an EMBL/GenBank/DDBJ whole genome shotgun (WGS) entry which is preliminary data.</text>
</comment>
<evidence type="ECO:0000259" key="2">
    <source>
        <dbReference type="Pfam" id="PF20249"/>
    </source>
</evidence>
<accession>A0A533I8Y4</accession>
<dbReference type="EMBL" id="VAFL01000005">
    <property type="protein sequence ID" value="TKW66914.1"/>
    <property type="molecule type" value="Genomic_DNA"/>
</dbReference>
<dbReference type="AlphaFoldDB" id="A0A533I8Y4"/>
<evidence type="ECO:0000313" key="3">
    <source>
        <dbReference type="EMBL" id="TKW66914.1"/>
    </source>
</evidence>
<sequence length="926" mass="102107">MTIGDFSASRDPEDPAFRCTQGFIPIHPVRFSLQPYDNILDPAKPTSITEPGDYILRAIRQGYVYIFIETPEVSQGATDSDGTWYNFRYMTETQDVNSCANPARVQADAQSSGKFHKYEWTDNYGRGEWRYDDAPYSHCWVPDWASKIWVAYSEFAWPPEFFEKAHDAGFRQQIMMPVVLRGQNQWAAYIGDALSLVEEFKNPEDIDHLVRVRLAQSQTGFQSRHDWRPEVTEENADCVAIVAVHDPVGDVAEMYFRSEMIRDEHEKLSATFAYPLTIGQFCQSIKGNVPARDGFLNRNLPEFMINQPALDPTWESHYLAHKSMVEARLTFLDELADSIAGRMNDESDQMLGKLLALATQLAEETDDPDGHIAEYMMRLLSQPLLGLACTQRGIDIMRLGLGATDIQSPGLPGIQKWLARMRNVWGAVQKLPFQRMREAQYSFHITFEALAIPLGMQIAAGTQTVEIWQGALNAGFQSIEGDPILIGSTRKSLGEAIEFLQRNHETNNPDRTYSASPMDIVMDKVDGTTSLSVGRVIGTGDTADVPYVRTISSVTLAGGTGAESTIQRVEMGYQLLGAMLSVWGLYSAALSFKRSPTLFANDGFTAMGLSYGFQLTTASISVMISVHDTYKLLARSRQTGAQTIARLSSDAVDTLYKGLRLPGNHATNLANPSMFRAAMRGDLSDAATILGRRLKKHAIPLVGYVLGAVTSTVNIGRGLARSDKNEVIGNVMMLFGGLMMFPGAGWLVATIGAVILVVGFLITLTSYDAVEDIARVSFWGTHDEYWEGERPLTKAQQIEMSRGLNGPYEQFFRDEVALFGELTWAPQISNPADGDGEILVRTGAILVHGPEAVTVRVTRELPAPVGYRTVSVSTTRHAIPGTDGVRVSIPTTRAGGAWRRVKVTASVRGPASGYEPPAAEAVFEDP</sequence>
<name>A0A533I8Y4_PARDE</name>
<feature type="transmembrane region" description="Helical" evidence="1">
    <location>
        <begin position="732"/>
        <end position="762"/>
    </location>
</feature>
<dbReference type="Pfam" id="PF20249">
    <property type="entry name" value="VasX_N"/>
    <property type="match status" value="1"/>
</dbReference>
<dbReference type="InterPro" id="IPR046864">
    <property type="entry name" value="VasX_N"/>
</dbReference>
<evidence type="ECO:0000256" key="1">
    <source>
        <dbReference type="SAM" id="Phobius"/>
    </source>
</evidence>
<evidence type="ECO:0000313" key="4">
    <source>
        <dbReference type="Proteomes" id="UP000315344"/>
    </source>
</evidence>
<dbReference type="Proteomes" id="UP000315344">
    <property type="component" value="Unassembled WGS sequence"/>
</dbReference>
<dbReference type="CDD" id="cd20706">
    <property type="entry name" value="MIX_II"/>
    <property type="match status" value="1"/>
</dbReference>
<keyword evidence="1" id="KW-0812">Transmembrane</keyword>
<gene>
    <name evidence="3" type="ORF">DI616_07490</name>
</gene>
<keyword evidence="1" id="KW-0472">Membrane</keyword>
<reference evidence="3 4" key="1">
    <citation type="journal article" date="2017" name="Nat. Commun.">
        <title>In situ click chemistry generation of cyclooxygenase-2 inhibitors.</title>
        <authorList>
            <person name="Bhardwaj A."/>
            <person name="Kaur J."/>
            <person name="Wuest M."/>
            <person name="Wuest F."/>
        </authorList>
    </citation>
    <scope>NUCLEOTIDE SEQUENCE [LARGE SCALE GENOMIC DNA]</scope>
    <source>
        <strain evidence="3">S2_012_000_R3_94</strain>
    </source>
</reference>
<proteinExistence type="predicted"/>
<keyword evidence="1" id="KW-1133">Transmembrane helix</keyword>
<protein>
    <recommendedName>
        <fullName evidence="2">Toxin VasX N-terminal region domain-containing protein</fullName>
    </recommendedName>
</protein>
<organism evidence="3 4">
    <name type="scientific">Paracoccus denitrificans</name>
    <dbReference type="NCBI Taxonomy" id="266"/>
    <lineage>
        <taxon>Bacteria</taxon>
        <taxon>Pseudomonadati</taxon>
        <taxon>Pseudomonadota</taxon>
        <taxon>Alphaproteobacteria</taxon>
        <taxon>Rhodobacterales</taxon>
        <taxon>Paracoccaceae</taxon>
        <taxon>Paracoccus</taxon>
    </lineage>
</organism>
<feature type="domain" description="Toxin VasX N-terminal region" evidence="2">
    <location>
        <begin position="19"/>
        <end position="187"/>
    </location>
</feature>